<evidence type="ECO:0000313" key="2">
    <source>
        <dbReference type="EMBL" id="AIK68115.1"/>
    </source>
</evidence>
<keyword evidence="3" id="KW-1185">Reference proteome</keyword>
<dbReference type="EMBL" id="KM236237">
    <property type="protein sequence ID" value="AIK68115.1"/>
    <property type="molecule type" value="Genomic_DNA"/>
</dbReference>
<protein>
    <submittedName>
        <fullName evidence="2">Uncharacterized protein</fullName>
    </submittedName>
</protein>
<organism evidence="2 3">
    <name type="scientific">Citrobacter phage Miller</name>
    <dbReference type="NCBI Taxonomy" id="1527524"/>
    <lineage>
        <taxon>Viruses</taxon>
        <taxon>Duplodnaviria</taxon>
        <taxon>Heunggongvirae</taxon>
        <taxon>Uroviricota</taxon>
        <taxon>Caudoviricetes</taxon>
        <taxon>Pantevenvirales</taxon>
        <taxon>Straboviridae</taxon>
        <taxon>Pseudotevenvirus</taxon>
        <taxon>Pseudotevenvirus miller</taxon>
    </lineage>
</organism>
<dbReference type="Proteomes" id="UP000201263">
    <property type="component" value="Segment"/>
</dbReference>
<gene>
    <name evidence="2" type="ORF">CPTMiller_00179</name>
</gene>
<keyword evidence="1" id="KW-0472">Membrane</keyword>
<keyword evidence="1" id="KW-0812">Transmembrane</keyword>
<name>A0A076YL83_9CAUD</name>
<dbReference type="RefSeq" id="YP_009097781.1">
    <property type="nucleotide sequence ID" value="NC_025414.1"/>
</dbReference>
<reference evidence="2 3" key="1">
    <citation type="submission" date="2014-07" db="EMBL/GenBank/DDBJ databases">
        <title>Complete Genome of Citrobacter freundii Myophage Miller.</title>
        <authorList>
            <person name="Hwang K."/>
            <person name="Luna A.J."/>
            <person name="Hernandez A.C."/>
            <person name="Everett G.F.K."/>
        </authorList>
    </citation>
    <scope>NUCLEOTIDE SEQUENCE [LARGE SCALE GENOMIC DNA]</scope>
</reference>
<dbReference type="KEGG" id="vg:22113651"/>
<evidence type="ECO:0000256" key="1">
    <source>
        <dbReference type="SAM" id="Phobius"/>
    </source>
</evidence>
<proteinExistence type="predicted"/>
<keyword evidence="1" id="KW-1133">Transmembrane helix</keyword>
<dbReference type="GeneID" id="22113651"/>
<evidence type="ECO:0000313" key="3">
    <source>
        <dbReference type="Proteomes" id="UP000201263"/>
    </source>
</evidence>
<accession>A0A076YL83</accession>
<feature type="transmembrane region" description="Helical" evidence="1">
    <location>
        <begin position="86"/>
        <end position="106"/>
    </location>
</feature>
<sequence>MNGKRVVVIGESKHNEKGQHLIINNDRGDWYGATNVNNGYATIVEKDAVRIATPADPSYYGTRDEFESEKDQEIAEMKTQVHNARVYAAMCFTVAVVVTGLIWMVVYHG</sequence>